<dbReference type="SMART" id="SM01110">
    <property type="entry name" value="Cutinase"/>
    <property type="match status" value="1"/>
</dbReference>
<protein>
    <recommendedName>
        <fullName evidence="1">glutathione transferase</fullName>
        <ecNumber evidence="1">2.5.1.18</ecNumber>
    </recommendedName>
</protein>
<name>A0A8H8NYQ9_9AGAM</name>
<dbReference type="GeneID" id="67028388"/>
<dbReference type="GO" id="GO:0043295">
    <property type="term" value="F:glutathione binding"/>
    <property type="evidence" value="ECO:0007669"/>
    <property type="project" value="TreeGrafter"/>
</dbReference>
<dbReference type="SMR" id="A0A8H8NYQ9"/>
<evidence type="ECO:0000313" key="9">
    <source>
        <dbReference type="Proteomes" id="UP000650533"/>
    </source>
</evidence>
<evidence type="ECO:0000256" key="5">
    <source>
        <dbReference type="SAM" id="SignalP"/>
    </source>
</evidence>
<dbReference type="AlphaFoldDB" id="A0A8H8NYQ9"/>
<dbReference type="InterPro" id="IPR010987">
    <property type="entry name" value="Glutathione-S-Trfase_C-like"/>
</dbReference>
<dbReference type="Pfam" id="PF02798">
    <property type="entry name" value="GST_N"/>
    <property type="match status" value="1"/>
</dbReference>
<evidence type="ECO:0000313" key="8">
    <source>
        <dbReference type="EMBL" id="QRW21120.1"/>
    </source>
</evidence>
<dbReference type="Gene3D" id="1.20.1050.10">
    <property type="match status" value="1"/>
</dbReference>
<dbReference type="InterPro" id="IPR004045">
    <property type="entry name" value="Glutathione_S-Trfase_N"/>
</dbReference>
<dbReference type="EC" id="2.5.1.18" evidence="1"/>
<dbReference type="PANTHER" id="PTHR43900:SF3">
    <property type="entry name" value="GLUTATHIONE S-TRANSFERASE RHO"/>
    <property type="match status" value="1"/>
</dbReference>
<dbReference type="InterPro" id="IPR036249">
    <property type="entry name" value="Thioredoxin-like_sf"/>
</dbReference>
<evidence type="ECO:0000256" key="2">
    <source>
        <dbReference type="ARBA" id="ARBA00022679"/>
    </source>
</evidence>
<dbReference type="SFLD" id="SFLDS00019">
    <property type="entry name" value="Glutathione_Transferase_(cytos"/>
    <property type="match status" value="1"/>
</dbReference>
<dbReference type="SUPFAM" id="SSF52833">
    <property type="entry name" value="Thioredoxin-like"/>
    <property type="match status" value="1"/>
</dbReference>
<reference evidence="8" key="1">
    <citation type="submission" date="2020-05" db="EMBL/GenBank/DDBJ databases">
        <title>Evolutionary and genomic comparisons of hybrid uninucleate and nonhybrid Rhizoctonia fungi.</title>
        <authorList>
            <person name="Li C."/>
            <person name="Chen X."/>
        </authorList>
    </citation>
    <scope>NUCLEOTIDE SEQUENCE</scope>
    <source>
        <strain evidence="8">AG-1 IA</strain>
    </source>
</reference>
<dbReference type="GO" id="GO:0052689">
    <property type="term" value="F:carboxylic ester hydrolase activity"/>
    <property type="evidence" value="ECO:0007669"/>
    <property type="project" value="UniProtKB-ARBA"/>
</dbReference>
<evidence type="ECO:0000259" key="7">
    <source>
        <dbReference type="PROSITE" id="PS50405"/>
    </source>
</evidence>
<organism evidence="8 9">
    <name type="scientific">Rhizoctonia solani</name>
    <dbReference type="NCBI Taxonomy" id="456999"/>
    <lineage>
        <taxon>Eukaryota</taxon>
        <taxon>Fungi</taxon>
        <taxon>Dikarya</taxon>
        <taxon>Basidiomycota</taxon>
        <taxon>Agaricomycotina</taxon>
        <taxon>Agaricomycetes</taxon>
        <taxon>Cantharellales</taxon>
        <taxon>Ceratobasidiaceae</taxon>
        <taxon>Rhizoctonia</taxon>
    </lineage>
</organism>
<gene>
    <name evidence="8" type="ORF">RhiXN_06109</name>
</gene>
<dbReference type="GO" id="GO:0006749">
    <property type="term" value="P:glutathione metabolic process"/>
    <property type="evidence" value="ECO:0007669"/>
    <property type="project" value="TreeGrafter"/>
</dbReference>
<dbReference type="PROSITE" id="PS50404">
    <property type="entry name" value="GST_NTER"/>
    <property type="match status" value="1"/>
</dbReference>
<accession>A0A8H8NYQ9</accession>
<dbReference type="KEGG" id="rsx:RhiXN_06109"/>
<dbReference type="PROSITE" id="PS50405">
    <property type="entry name" value="GST_CTER"/>
    <property type="match status" value="1"/>
</dbReference>
<dbReference type="Proteomes" id="UP000650533">
    <property type="component" value="Chromosome 6"/>
</dbReference>
<dbReference type="InterPro" id="IPR040079">
    <property type="entry name" value="Glutathione_S-Trfase"/>
</dbReference>
<dbReference type="RefSeq" id="XP_043181357.1">
    <property type="nucleotide sequence ID" value="XM_043325925.1"/>
</dbReference>
<dbReference type="InterPro" id="IPR036282">
    <property type="entry name" value="Glutathione-S-Trfase_C_sf"/>
</dbReference>
<dbReference type="InterPro" id="IPR029058">
    <property type="entry name" value="AB_hydrolase_fold"/>
</dbReference>
<dbReference type="SFLD" id="SFLDG00358">
    <property type="entry name" value="Main_(cytGST)"/>
    <property type="match status" value="1"/>
</dbReference>
<dbReference type="SUPFAM" id="SSF53474">
    <property type="entry name" value="alpha/beta-Hydrolases"/>
    <property type="match status" value="1"/>
</dbReference>
<comment type="catalytic activity">
    <reaction evidence="4">
        <text>RX + glutathione = an S-substituted glutathione + a halide anion + H(+)</text>
        <dbReference type="Rhea" id="RHEA:16437"/>
        <dbReference type="ChEBI" id="CHEBI:15378"/>
        <dbReference type="ChEBI" id="CHEBI:16042"/>
        <dbReference type="ChEBI" id="CHEBI:17792"/>
        <dbReference type="ChEBI" id="CHEBI:57925"/>
        <dbReference type="ChEBI" id="CHEBI:90779"/>
        <dbReference type="EC" id="2.5.1.18"/>
    </reaction>
</comment>
<dbReference type="Pfam" id="PF01083">
    <property type="entry name" value="Cutinase"/>
    <property type="match status" value="1"/>
</dbReference>
<dbReference type="GO" id="GO:0004364">
    <property type="term" value="F:glutathione transferase activity"/>
    <property type="evidence" value="ECO:0007669"/>
    <property type="project" value="UniProtKB-EC"/>
</dbReference>
<dbReference type="Gene3D" id="3.40.30.10">
    <property type="entry name" value="Glutaredoxin"/>
    <property type="match status" value="1"/>
</dbReference>
<evidence type="ECO:0000256" key="3">
    <source>
        <dbReference type="ARBA" id="ARBA00022801"/>
    </source>
</evidence>
<keyword evidence="5" id="KW-0732">Signal</keyword>
<keyword evidence="2" id="KW-0808">Transferase</keyword>
<dbReference type="InterPro" id="IPR004046">
    <property type="entry name" value="GST_C"/>
</dbReference>
<feature type="domain" description="GST N-terminal" evidence="6">
    <location>
        <begin position="214"/>
        <end position="297"/>
    </location>
</feature>
<feature type="domain" description="GST C-terminal" evidence="7">
    <location>
        <begin position="305"/>
        <end position="429"/>
    </location>
</feature>
<feature type="chain" id="PRO_5034508839" description="glutathione transferase" evidence="5">
    <location>
        <begin position="19"/>
        <end position="429"/>
    </location>
</feature>
<dbReference type="Pfam" id="PF00043">
    <property type="entry name" value="GST_C"/>
    <property type="match status" value="1"/>
</dbReference>
<feature type="signal peptide" evidence="5">
    <location>
        <begin position="1"/>
        <end position="18"/>
    </location>
</feature>
<evidence type="ECO:0000259" key="6">
    <source>
        <dbReference type="PROSITE" id="PS50404"/>
    </source>
</evidence>
<evidence type="ECO:0000256" key="1">
    <source>
        <dbReference type="ARBA" id="ARBA00012452"/>
    </source>
</evidence>
<evidence type="ECO:0000256" key="4">
    <source>
        <dbReference type="ARBA" id="ARBA00047960"/>
    </source>
</evidence>
<dbReference type="PANTHER" id="PTHR43900">
    <property type="entry name" value="GLUTATHIONE S-TRANSFERASE RHO"/>
    <property type="match status" value="1"/>
</dbReference>
<dbReference type="EMBL" id="CP059663">
    <property type="protein sequence ID" value="QRW21120.1"/>
    <property type="molecule type" value="Genomic_DNA"/>
</dbReference>
<sequence>MVFWGLVTTLALAGISSAKPTPRAGCSPLQLVFAAGTGEKGLGLAGEPLSEALGAAIPGTTTYALPYDTSVEYDTTLVAAADSVQQYFASQSTACPDQKFVFGGYSKGAMVVHRTSLPDPIKSKVVALVMFGDPYLKYQTTEFENAWPIDNPEVNLQPGSTTVPGANVASFCNSGDIICDLMGNAVEPHLAYGTDGSATKAASFVKGDDPLVSVTIASAFPPYGDSAGYYVILANEIGVNVELFLVDLFKAEHKDTKFIENYNPFGLVPVLEDEDGTKLYESRAICRYLIAKYAPESELLPNPSDVKKYGLFEQAASIEYSSFDRWGASITIGRVIAPMAGWPIDEEEVKKAINTLTSNMEAYERILSKQKYLAGNAFTFADLSHLPFGQIINHFYPEIFSSQPHVKLWWDTISSRDSWKSTLKLTGEY</sequence>
<keyword evidence="3" id="KW-0378">Hydrolase</keyword>
<dbReference type="Gene3D" id="3.40.50.1820">
    <property type="entry name" value="alpha/beta hydrolase"/>
    <property type="match status" value="1"/>
</dbReference>
<dbReference type="SUPFAM" id="SSF47616">
    <property type="entry name" value="GST C-terminal domain-like"/>
    <property type="match status" value="1"/>
</dbReference>
<dbReference type="InterPro" id="IPR000675">
    <property type="entry name" value="Cutinase/axe"/>
</dbReference>
<dbReference type="GO" id="GO:0005737">
    <property type="term" value="C:cytoplasm"/>
    <property type="evidence" value="ECO:0007669"/>
    <property type="project" value="TreeGrafter"/>
</dbReference>
<proteinExistence type="predicted"/>